<dbReference type="AlphaFoldDB" id="A0A8T2DKI0"/>
<protein>
    <submittedName>
        <fullName evidence="2">F-box domain</fullName>
    </submittedName>
</protein>
<evidence type="ECO:0000313" key="3">
    <source>
        <dbReference type="Proteomes" id="UP000694251"/>
    </source>
</evidence>
<dbReference type="PANTHER" id="PTHR31672:SF13">
    <property type="entry name" value="F-BOX PROTEIN CPR30-LIKE"/>
    <property type="match status" value="1"/>
</dbReference>
<evidence type="ECO:0000259" key="1">
    <source>
        <dbReference type="PROSITE" id="PS50181"/>
    </source>
</evidence>
<dbReference type="Pfam" id="PF07734">
    <property type="entry name" value="FBA_1"/>
    <property type="match status" value="1"/>
</dbReference>
<gene>
    <name evidence="2" type="ORF">ISN44_As05g030560</name>
</gene>
<name>A0A8T2DKI0_ARASU</name>
<keyword evidence="3" id="KW-1185">Reference proteome</keyword>
<dbReference type="Pfam" id="PF00646">
    <property type="entry name" value="F-box"/>
    <property type="match status" value="1"/>
</dbReference>
<dbReference type="InterPro" id="IPR001810">
    <property type="entry name" value="F-box_dom"/>
</dbReference>
<sequence length="410" mass="47625">MAMSNLPRDLLEEVLSRVPVKSIAAVRSTCKNWNSLTYGQSFTKKLYGKTMATKEKEFLVVMTMDLEVYLMRVNLHGIHKDDNNVKSSIMQKAKLIRLNDDRVRVDDICKVFHCDGLLLCITIGIRLVVCNPYCGQTRCIKTRRDYHITDNYALGHEKMKNCPLRNYKILVFHDKSFLQNSWFEIYNFNSDSWKVLYFTCDWKLPFSQLVVSLKGNTYWFAREMYIHGPRIDLPDFLICFDFTTERFGPRLHLPFHSRCVDTVTLASVREEQLAVLFQDSKTLILEVWITTKIEPNAVSWSSKVFLEVNMSPLTGFQFNRSFGSFFIVEEKNVVVVPIKGGHFKRNLAYIIGKDEYFKEVDLGVPSSYIYFSPHVCSYVPSLVQIKKDAQVMLQHHNVSAEKHHEFCASL</sequence>
<dbReference type="PANTHER" id="PTHR31672">
    <property type="entry name" value="BNACNNG10540D PROTEIN"/>
    <property type="match status" value="1"/>
</dbReference>
<dbReference type="NCBIfam" id="TIGR01640">
    <property type="entry name" value="F_box_assoc_1"/>
    <property type="match status" value="1"/>
</dbReference>
<reference evidence="2 3" key="1">
    <citation type="submission" date="2020-12" db="EMBL/GenBank/DDBJ databases">
        <title>Concerted genomic and epigenomic changes stabilize Arabidopsis allopolyploids.</title>
        <authorList>
            <person name="Chen Z."/>
        </authorList>
    </citation>
    <scope>NUCLEOTIDE SEQUENCE [LARGE SCALE GENOMIC DNA]</scope>
    <source>
        <strain evidence="2">As9502</strain>
        <tissue evidence="2">Leaf</tissue>
    </source>
</reference>
<dbReference type="InterPro" id="IPR006527">
    <property type="entry name" value="F-box-assoc_dom_typ1"/>
</dbReference>
<dbReference type="SMART" id="SM00256">
    <property type="entry name" value="FBOX"/>
    <property type="match status" value="1"/>
</dbReference>
<dbReference type="CDD" id="cd22157">
    <property type="entry name" value="F-box_AtFBW1-like"/>
    <property type="match status" value="1"/>
</dbReference>
<dbReference type="EMBL" id="JAEFBJ010000005">
    <property type="protein sequence ID" value="KAG7610940.1"/>
    <property type="molecule type" value="Genomic_DNA"/>
</dbReference>
<dbReference type="Proteomes" id="UP000694251">
    <property type="component" value="Chromosome 5"/>
</dbReference>
<evidence type="ECO:0000313" key="2">
    <source>
        <dbReference type="EMBL" id="KAG7610940.1"/>
    </source>
</evidence>
<organism evidence="2 3">
    <name type="scientific">Arabidopsis suecica</name>
    <name type="common">Swedish thale-cress</name>
    <name type="synonym">Cardaminopsis suecica</name>
    <dbReference type="NCBI Taxonomy" id="45249"/>
    <lineage>
        <taxon>Eukaryota</taxon>
        <taxon>Viridiplantae</taxon>
        <taxon>Streptophyta</taxon>
        <taxon>Embryophyta</taxon>
        <taxon>Tracheophyta</taxon>
        <taxon>Spermatophyta</taxon>
        <taxon>Magnoliopsida</taxon>
        <taxon>eudicotyledons</taxon>
        <taxon>Gunneridae</taxon>
        <taxon>Pentapetalae</taxon>
        <taxon>rosids</taxon>
        <taxon>malvids</taxon>
        <taxon>Brassicales</taxon>
        <taxon>Brassicaceae</taxon>
        <taxon>Camelineae</taxon>
        <taxon>Arabidopsis</taxon>
    </lineage>
</organism>
<proteinExistence type="predicted"/>
<dbReference type="OrthoDB" id="1867629at2759"/>
<comment type="caution">
    <text evidence="2">The sequence shown here is derived from an EMBL/GenBank/DDBJ whole genome shotgun (WGS) entry which is preliminary data.</text>
</comment>
<accession>A0A8T2DKI0</accession>
<feature type="domain" description="F-box" evidence="1">
    <location>
        <begin position="1"/>
        <end position="46"/>
    </location>
</feature>
<dbReference type="InterPro" id="IPR050796">
    <property type="entry name" value="SCF_F-box_component"/>
</dbReference>
<dbReference type="InterPro" id="IPR017451">
    <property type="entry name" value="F-box-assoc_interact_dom"/>
</dbReference>
<dbReference type="PROSITE" id="PS50181">
    <property type="entry name" value="FBOX"/>
    <property type="match status" value="1"/>
</dbReference>